<evidence type="ECO:0000313" key="4">
    <source>
        <dbReference type="Proteomes" id="UP000015105"/>
    </source>
</evidence>
<dbReference type="Proteomes" id="UP000015105">
    <property type="component" value="Chromosome 3D"/>
</dbReference>
<proteinExistence type="predicted"/>
<reference evidence="4" key="1">
    <citation type="journal article" date="2014" name="Science">
        <title>Ancient hybridizations among the ancestral genomes of bread wheat.</title>
        <authorList>
            <consortium name="International Wheat Genome Sequencing Consortium,"/>
            <person name="Marcussen T."/>
            <person name="Sandve S.R."/>
            <person name="Heier L."/>
            <person name="Spannagl M."/>
            <person name="Pfeifer M."/>
            <person name="Jakobsen K.S."/>
            <person name="Wulff B.B."/>
            <person name="Steuernagel B."/>
            <person name="Mayer K.F."/>
            <person name="Olsen O.A."/>
        </authorList>
    </citation>
    <scope>NUCLEOTIDE SEQUENCE [LARGE SCALE GENOMIC DNA]</scope>
    <source>
        <strain evidence="4">cv. AL8/78</strain>
    </source>
</reference>
<dbReference type="PANTHER" id="PTHR33889:SF1">
    <property type="entry name" value="OS03G0834800 PROTEIN"/>
    <property type="match status" value="1"/>
</dbReference>
<evidence type="ECO:0000313" key="3">
    <source>
        <dbReference type="EnsemblPlants" id="AET3Gv20474300.2"/>
    </source>
</evidence>
<reference evidence="4" key="2">
    <citation type="journal article" date="2017" name="Nat. Plants">
        <title>The Aegilops tauschii genome reveals multiple impacts of transposons.</title>
        <authorList>
            <person name="Zhao G."/>
            <person name="Zou C."/>
            <person name="Li K."/>
            <person name="Wang K."/>
            <person name="Li T."/>
            <person name="Gao L."/>
            <person name="Zhang X."/>
            <person name="Wang H."/>
            <person name="Yang Z."/>
            <person name="Liu X."/>
            <person name="Jiang W."/>
            <person name="Mao L."/>
            <person name="Kong X."/>
            <person name="Jiao Y."/>
            <person name="Jia J."/>
        </authorList>
    </citation>
    <scope>NUCLEOTIDE SEQUENCE [LARGE SCALE GENOMIC DNA]</scope>
    <source>
        <strain evidence="4">cv. AL8/78</strain>
    </source>
</reference>
<reference evidence="3" key="5">
    <citation type="journal article" date="2021" name="G3 (Bethesda)">
        <title>Aegilops tauschii genome assembly Aet v5.0 features greater sequence contiguity and improved annotation.</title>
        <authorList>
            <person name="Wang L."/>
            <person name="Zhu T."/>
            <person name="Rodriguez J.C."/>
            <person name="Deal K.R."/>
            <person name="Dubcovsky J."/>
            <person name="McGuire P.E."/>
            <person name="Lux T."/>
            <person name="Spannagl M."/>
            <person name="Mayer K.F.X."/>
            <person name="Baldrich P."/>
            <person name="Meyers B.C."/>
            <person name="Huo N."/>
            <person name="Gu Y.Q."/>
            <person name="Zhou H."/>
            <person name="Devos K.M."/>
            <person name="Bennetzen J.L."/>
            <person name="Unver T."/>
            <person name="Budak H."/>
            <person name="Gulick P.J."/>
            <person name="Galiba G."/>
            <person name="Kalapos B."/>
            <person name="Nelson D.R."/>
            <person name="Li P."/>
            <person name="You F.M."/>
            <person name="Luo M.C."/>
            <person name="Dvorak J."/>
        </authorList>
    </citation>
    <scope>NUCLEOTIDE SEQUENCE [LARGE SCALE GENOMIC DNA]</scope>
    <source>
        <strain evidence="3">cv. AL8/78</strain>
    </source>
</reference>
<dbReference type="PANTHER" id="PTHR33889">
    <property type="entry name" value="OS04G0681850 PROTEIN"/>
    <property type="match status" value="1"/>
</dbReference>
<feature type="domain" description="DUF7769" evidence="2">
    <location>
        <begin position="2"/>
        <end position="40"/>
    </location>
</feature>
<evidence type="ECO:0000259" key="2">
    <source>
        <dbReference type="Pfam" id="PF24964"/>
    </source>
</evidence>
<sequence length="81" mass="9412">MSRGGKFKRNDKKDLAQFFKVEVRSIQRVWQKAMEQISEGLEVNVSDQRKGNSGRKPKNINLEQIPTIPLNKRSTIRSLAW</sequence>
<dbReference type="InterPro" id="IPR056671">
    <property type="entry name" value="DUF7769"/>
</dbReference>
<dbReference type="Pfam" id="PF24964">
    <property type="entry name" value="DUF7769"/>
    <property type="match status" value="1"/>
</dbReference>
<name>A0A453EV32_AEGTS</name>
<dbReference type="Gramene" id="AET3Gv20474300.2">
    <property type="protein sequence ID" value="AET3Gv20474300.2"/>
    <property type="gene ID" value="AET3Gv20474300"/>
</dbReference>
<protein>
    <recommendedName>
        <fullName evidence="2">DUF7769 domain-containing protein</fullName>
    </recommendedName>
</protein>
<evidence type="ECO:0000256" key="1">
    <source>
        <dbReference type="SAM" id="MobiDB-lite"/>
    </source>
</evidence>
<feature type="region of interest" description="Disordered" evidence="1">
    <location>
        <begin position="41"/>
        <end position="64"/>
    </location>
</feature>
<accession>A0A453EV32</accession>
<reference evidence="3" key="3">
    <citation type="journal article" date="2017" name="Nature">
        <title>Genome sequence of the progenitor of the wheat D genome Aegilops tauschii.</title>
        <authorList>
            <person name="Luo M.C."/>
            <person name="Gu Y.Q."/>
            <person name="Puiu D."/>
            <person name="Wang H."/>
            <person name="Twardziok S.O."/>
            <person name="Deal K.R."/>
            <person name="Huo N."/>
            <person name="Zhu T."/>
            <person name="Wang L."/>
            <person name="Wang Y."/>
            <person name="McGuire P.E."/>
            <person name="Liu S."/>
            <person name="Long H."/>
            <person name="Ramasamy R.K."/>
            <person name="Rodriguez J.C."/>
            <person name="Van S.L."/>
            <person name="Yuan L."/>
            <person name="Wang Z."/>
            <person name="Xia Z."/>
            <person name="Xiao L."/>
            <person name="Anderson O.D."/>
            <person name="Ouyang S."/>
            <person name="Liang Y."/>
            <person name="Zimin A.V."/>
            <person name="Pertea G."/>
            <person name="Qi P."/>
            <person name="Bennetzen J.L."/>
            <person name="Dai X."/>
            <person name="Dawson M.W."/>
            <person name="Muller H.G."/>
            <person name="Kugler K."/>
            <person name="Rivarola-Duarte L."/>
            <person name="Spannagl M."/>
            <person name="Mayer K.F.X."/>
            <person name="Lu F.H."/>
            <person name="Bevan M.W."/>
            <person name="Leroy P."/>
            <person name="Li P."/>
            <person name="You F.M."/>
            <person name="Sun Q."/>
            <person name="Liu Z."/>
            <person name="Lyons E."/>
            <person name="Wicker T."/>
            <person name="Salzberg S.L."/>
            <person name="Devos K.M."/>
            <person name="Dvorak J."/>
        </authorList>
    </citation>
    <scope>NUCLEOTIDE SEQUENCE [LARGE SCALE GENOMIC DNA]</scope>
    <source>
        <strain evidence="3">cv. AL8/78</strain>
    </source>
</reference>
<reference evidence="3" key="4">
    <citation type="submission" date="2019-03" db="UniProtKB">
        <authorList>
            <consortium name="EnsemblPlants"/>
        </authorList>
    </citation>
    <scope>IDENTIFICATION</scope>
</reference>
<dbReference type="EnsemblPlants" id="AET3Gv20474300.2">
    <property type="protein sequence ID" value="AET3Gv20474300.2"/>
    <property type="gene ID" value="AET3Gv20474300"/>
</dbReference>
<dbReference type="AlphaFoldDB" id="A0A453EV32"/>
<organism evidence="3 4">
    <name type="scientific">Aegilops tauschii subsp. strangulata</name>
    <name type="common">Goatgrass</name>
    <dbReference type="NCBI Taxonomy" id="200361"/>
    <lineage>
        <taxon>Eukaryota</taxon>
        <taxon>Viridiplantae</taxon>
        <taxon>Streptophyta</taxon>
        <taxon>Embryophyta</taxon>
        <taxon>Tracheophyta</taxon>
        <taxon>Spermatophyta</taxon>
        <taxon>Magnoliopsida</taxon>
        <taxon>Liliopsida</taxon>
        <taxon>Poales</taxon>
        <taxon>Poaceae</taxon>
        <taxon>BOP clade</taxon>
        <taxon>Pooideae</taxon>
        <taxon>Triticodae</taxon>
        <taxon>Triticeae</taxon>
        <taxon>Triticinae</taxon>
        <taxon>Aegilops</taxon>
    </lineage>
</organism>
<keyword evidence="4" id="KW-1185">Reference proteome</keyword>